<keyword evidence="1" id="KW-0812">Transmembrane</keyword>
<keyword evidence="1" id="KW-1133">Transmembrane helix</keyword>
<feature type="transmembrane region" description="Helical" evidence="1">
    <location>
        <begin position="58"/>
        <end position="78"/>
    </location>
</feature>
<evidence type="ECO:0000313" key="3">
    <source>
        <dbReference type="Proteomes" id="UP000053029"/>
    </source>
</evidence>
<dbReference type="VEuPathDB" id="FungiDB:Z517_06362"/>
<dbReference type="RefSeq" id="XP_013283556.1">
    <property type="nucleotide sequence ID" value="XM_013428102.1"/>
</dbReference>
<dbReference type="AlphaFoldDB" id="A0A0D2GG07"/>
<dbReference type="GeneID" id="25305852"/>
<dbReference type="EMBL" id="KN846972">
    <property type="protein sequence ID" value="KIW79748.1"/>
    <property type="molecule type" value="Genomic_DNA"/>
</dbReference>
<evidence type="ECO:0000256" key="1">
    <source>
        <dbReference type="SAM" id="Phobius"/>
    </source>
</evidence>
<proteinExistence type="predicted"/>
<dbReference type="STRING" id="1442368.A0A0D2GG07"/>
<reference evidence="2 3" key="1">
    <citation type="submission" date="2015-01" db="EMBL/GenBank/DDBJ databases">
        <title>The Genome Sequence of Fonsecaea pedrosoi CBS 271.37.</title>
        <authorList>
            <consortium name="The Broad Institute Genomics Platform"/>
            <person name="Cuomo C."/>
            <person name="de Hoog S."/>
            <person name="Gorbushina A."/>
            <person name="Stielow B."/>
            <person name="Teixiera M."/>
            <person name="Abouelleil A."/>
            <person name="Chapman S.B."/>
            <person name="Priest M."/>
            <person name="Young S.K."/>
            <person name="Wortman J."/>
            <person name="Nusbaum C."/>
            <person name="Birren B."/>
        </authorList>
    </citation>
    <scope>NUCLEOTIDE SEQUENCE [LARGE SCALE GENOMIC DNA]</scope>
    <source>
        <strain evidence="2 3">CBS 271.37</strain>
    </source>
</reference>
<dbReference type="OrthoDB" id="5322539at2759"/>
<accession>A0A0D2GG07</accession>
<sequence>MQQQRWVTSIARRAKGETPLPRSMSTGTARLSQFDSMFGALDNVSEFRHLGFWMRRPVLLFIPLVAIITPGTISVVSASTSEPKTITVPQREYGKTSYGAAVAATTNDTVFYRGARDLVGISGWGRISHQLELDLVDGFFGPAISCSAAGVEVTTRLTDLVLPYQQQKQVLLRYDAWVPRPATATSPNETLLVDGMLVVDPDGNSNLRILDQISPDAARIYYSIAPDVTTRATMTASIHVIECALYNTSWHLDFDVRTTGEQVLRPTLQFENWMPGRSSIKPPSRATCTPTTAETLSLRTRLR</sequence>
<organism evidence="2 3">
    <name type="scientific">Fonsecaea pedrosoi CBS 271.37</name>
    <dbReference type="NCBI Taxonomy" id="1442368"/>
    <lineage>
        <taxon>Eukaryota</taxon>
        <taxon>Fungi</taxon>
        <taxon>Dikarya</taxon>
        <taxon>Ascomycota</taxon>
        <taxon>Pezizomycotina</taxon>
        <taxon>Eurotiomycetes</taxon>
        <taxon>Chaetothyriomycetidae</taxon>
        <taxon>Chaetothyriales</taxon>
        <taxon>Herpotrichiellaceae</taxon>
        <taxon>Fonsecaea</taxon>
    </lineage>
</organism>
<dbReference type="HOGENOM" id="CLU_918406_0_0_1"/>
<protein>
    <submittedName>
        <fullName evidence="2">Uncharacterized protein</fullName>
    </submittedName>
</protein>
<gene>
    <name evidence="2" type="ORF">Z517_06362</name>
</gene>
<keyword evidence="3" id="KW-1185">Reference proteome</keyword>
<name>A0A0D2GG07_9EURO</name>
<keyword evidence="1" id="KW-0472">Membrane</keyword>
<dbReference type="Proteomes" id="UP000053029">
    <property type="component" value="Unassembled WGS sequence"/>
</dbReference>
<evidence type="ECO:0000313" key="2">
    <source>
        <dbReference type="EMBL" id="KIW79748.1"/>
    </source>
</evidence>